<keyword evidence="2" id="KW-0720">Serine protease</keyword>
<evidence type="ECO:0000256" key="1">
    <source>
        <dbReference type="ARBA" id="ARBA00022801"/>
    </source>
</evidence>
<dbReference type="Gene3D" id="3.40.50.1820">
    <property type="entry name" value="alpha/beta hydrolase"/>
    <property type="match status" value="1"/>
</dbReference>
<dbReference type="Proteomes" id="UP001595616">
    <property type="component" value="Unassembled WGS sequence"/>
</dbReference>
<dbReference type="SUPFAM" id="SSF82171">
    <property type="entry name" value="DPP6 N-terminal domain-like"/>
    <property type="match status" value="1"/>
</dbReference>
<reference evidence="6" key="1">
    <citation type="journal article" date="2019" name="Int. J. Syst. Evol. Microbiol.">
        <title>The Global Catalogue of Microorganisms (GCM) 10K type strain sequencing project: providing services to taxonomists for standard genome sequencing and annotation.</title>
        <authorList>
            <consortium name="The Broad Institute Genomics Platform"/>
            <consortium name="The Broad Institute Genome Sequencing Center for Infectious Disease"/>
            <person name="Wu L."/>
            <person name="Ma J."/>
        </authorList>
    </citation>
    <scope>NUCLEOTIDE SEQUENCE [LARGE SCALE GENOMIC DNA]</scope>
    <source>
        <strain evidence="6">CECT 7956</strain>
    </source>
</reference>
<feature type="domain" description="Peptidase S9 prolyl oligopeptidase catalytic" evidence="4">
    <location>
        <begin position="505"/>
        <end position="712"/>
    </location>
</feature>
<evidence type="ECO:0000313" key="5">
    <source>
        <dbReference type="EMBL" id="MFC3811550.1"/>
    </source>
</evidence>
<keyword evidence="1" id="KW-0378">Hydrolase</keyword>
<feature type="signal peptide" evidence="3">
    <location>
        <begin position="1"/>
        <end position="16"/>
    </location>
</feature>
<keyword evidence="2" id="KW-0645">Protease</keyword>
<organism evidence="5 6">
    <name type="scientific">Lacihabitans lacunae</name>
    <dbReference type="NCBI Taxonomy" id="1028214"/>
    <lineage>
        <taxon>Bacteria</taxon>
        <taxon>Pseudomonadati</taxon>
        <taxon>Bacteroidota</taxon>
        <taxon>Cytophagia</taxon>
        <taxon>Cytophagales</taxon>
        <taxon>Leadbetterellaceae</taxon>
        <taxon>Lacihabitans</taxon>
    </lineage>
</organism>
<sequence>MRKILFLLLLCNISFAQQSKITVTDLTKIKTVESFSASADGQKVVYTLKTIEPTPGKTFEYDYLTHTYLLNMQSPTQALALTRGSESASQAVISPDGSMVAFVRKADDKSQIFIMPVAGGEAWQLTSHKYGASSPQFSPDGKRILFSSSIGFSELLTDSILNPSQSTPAWSFEKPGFKTNDFLKEDKKIKANPDGSIEEIRAFLAKDVIDKKAKVINRLNFQGEATVEPDMKFSHIFEIEIKENAKPKAITTGFKSFNGAVYNTNGTELYALTDKDADQHPDREQETAVVNINLKSGTQKVILAQEGKSFGRVRLSPNGTQIAMVMTTPNLLSFGQLVLVNANGSNLKTVNFDRVPNNLEWAKDSKSILLTANSNGGVPLFKYDLVKDKVEKLSDYVSGISNFEILGLDKIIYSKNDVSNPNEIYISDLAIKNSQKISDLNTGWLKDKLLSYPEKRTYKNKIGQEVDLWIMKPTVLENGKKYPLLLQMHGGPTAMWGPGEASMWHELQYFCAQGFGVVYPNQRGSGGYGKEFQFSNYQDWGYGPQEDALGACDIAAKEAWADTSKLVITGGSYAGYLTAWIVSQDHRFKAAFAQRGVYDLSTFMGEGNAWRLTPNYFGLPWEPEASTKIRENSPFTHVDKIKTPLLIKHGENDLRTGVIQSEMMFKSLKYLNKEVEYVRMPGATHELSRAGNVRQRMDRILRIYEFFDRFVGNNSQITK</sequence>
<keyword evidence="3" id="KW-0732">Signal</keyword>
<evidence type="ECO:0000256" key="2">
    <source>
        <dbReference type="ARBA" id="ARBA00022825"/>
    </source>
</evidence>
<dbReference type="Pfam" id="PF07676">
    <property type="entry name" value="PD40"/>
    <property type="match status" value="2"/>
</dbReference>
<dbReference type="InterPro" id="IPR011659">
    <property type="entry name" value="WD40"/>
</dbReference>
<gene>
    <name evidence="5" type="ORF">ACFOOI_12885</name>
</gene>
<protein>
    <submittedName>
        <fullName evidence="5">Prolyl oligopeptidase family serine peptidase</fullName>
    </submittedName>
</protein>
<dbReference type="SUPFAM" id="SSF53474">
    <property type="entry name" value="alpha/beta-Hydrolases"/>
    <property type="match status" value="1"/>
</dbReference>
<evidence type="ECO:0000313" key="6">
    <source>
        <dbReference type="Proteomes" id="UP001595616"/>
    </source>
</evidence>
<proteinExistence type="predicted"/>
<dbReference type="InterPro" id="IPR001375">
    <property type="entry name" value="Peptidase_S9_cat"/>
</dbReference>
<evidence type="ECO:0000259" key="4">
    <source>
        <dbReference type="Pfam" id="PF00326"/>
    </source>
</evidence>
<keyword evidence="6" id="KW-1185">Reference proteome</keyword>
<dbReference type="InterPro" id="IPR011042">
    <property type="entry name" value="6-blade_b-propeller_TolB-like"/>
</dbReference>
<dbReference type="Pfam" id="PF00326">
    <property type="entry name" value="Peptidase_S9"/>
    <property type="match status" value="1"/>
</dbReference>
<evidence type="ECO:0000256" key="3">
    <source>
        <dbReference type="SAM" id="SignalP"/>
    </source>
</evidence>
<name>A0ABV7YX18_9BACT</name>
<dbReference type="PANTHER" id="PTHR42776:SF27">
    <property type="entry name" value="DIPEPTIDYL PEPTIDASE FAMILY MEMBER 6"/>
    <property type="match status" value="1"/>
</dbReference>
<feature type="chain" id="PRO_5045691542" evidence="3">
    <location>
        <begin position="17"/>
        <end position="719"/>
    </location>
</feature>
<dbReference type="EMBL" id="JBHRYQ010000001">
    <property type="protein sequence ID" value="MFC3811550.1"/>
    <property type="molecule type" value="Genomic_DNA"/>
</dbReference>
<dbReference type="Gene3D" id="2.120.10.30">
    <property type="entry name" value="TolB, C-terminal domain"/>
    <property type="match status" value="2"/>
</dbReference>
<dbReference type="RefSeq" id="WP_379838387.1">
    <property type="nucleotide sequence ID" value="NZ_JBHRYQ010000001.1"/>
</dbReference>
<accession>A0ABV7YX18</accession>
<dbReference type="InterPro" id="IPR029058">
    <property type="entry name" value="AB_hydrolase_fold"/>
</dbReference>
<dbReference type="PANTHER" id="PTHR42776">
    <property type="entry name" value="SERINE PEPTIDASE S9 FAMILY MEMBER"/>
    <property type="match status" value="1"/>
</dbReference>
<comment type="caution">
    <text evidence="5">The sequence shown here is derived from an EMBL/GenBank/DDBJ whole genome shotgun (WGS) entry which is preliminary data.</text>
</comment>